<keyword evidence="3" id="KW-1185">Reference proteome</keyword>
<sequence length="227" mass="24622">MITRRLLFIAVTSLALGTSARAQPPAERSAKIQQKLDEIIFPVVQFQKATIEEALEYLRVKSRDLDTSSTPSAEKGITVVIKETSTAPITIDLRDVSLGIALKYCAELAGLKHRVEPYAVVVAADFKEAYSAPPVLGNADKIIFPTVQFSGATLEEAAEFFRIKSRDLDPSKKGVNILIKTGGASVKISLDLRNIPLSEALNYAAQLSGCQLTVDSNIYVLSPSNTR</sequence>
<evidence type="ECO:0000313" key="2">
    <source>
        <dbReference type="EMBL" id="MFC5456221.1"/>
    </source>
</evidence>
<dbReference type="RefSeq" id="WP_377168250.1">
    <property type="nucleotide sequence ID" value="NZ_JBHSMQ010000005.1"/>
</dbReference>
<protein>
    <recommendedName>
        <fullName evidence="4">NolW-like domain-containing protein</fullName>
    </recommendedName>
</protein>
<feature type="chain" id="PRO_5045810353" description="NolW-like domain-containing protein" evidence="1">
    <location>
        <begin position="23"/>
        <end position="227"/>
    </location>
</feature>
<comment type="caution">
    <text evidence="2">The sequence shown here is derived from an EMBL/GenBank/DDBJ whole genome shotgun (WGS) entry which is preliminary data.</text>
</comment>
<name>A0ABW0KT83_9BACT</name>
<proteinExistence type="predicted"/>
<organism evidence="2 3">
    <name type="scientific">Prosthecobacter fluviatilis</name>
    <dbReference type="NCBI Taxonomy" id="445931"/>
    <lineage>
        <taxon>Bacteria</taxon>
        <taxon>Pseudomonadati</taxon>
        <taxon>Verrucomicrobiota</taxon>
        <taxon>Verrucomicrobiia</taxon>
        <taxon>Verrucomicrobiales</taxon>
        <taxon>Verrucomicrobiaceae</taxon>
        <taxon>Prosthecobacter</taxon>
    </lineage>
</organism>
<gene>
    <name evidence="2" type="ORF">ACFQDI_15260</name>
</gene>
<keyword evidence="1" id="KW-0732">Signal</keyword>
<feature type="signal peptide" evidence="1">
    <location>
        <begin position="1"/>
        <end position="22"/>
    </location>
</feature>
<evidence type="ECO:0008006" key="4">
    <source>
        <dbReference type="Google" id="ProtNLM"/>
    </source>
</evidence>
<accession>A0ABW0KT83</accession>
<dbReference type="Proteomes" id="UP001596052">
    <property type="component" value="Unassembled WGS sequence"/>
</dbReference>
<dbReference type="EMBL" id="JBHSMQ010000005">
    <property type="protein sequence ID" value="MFC5456221.1"/>
    <property type="molecule type" value="Genomic_DNA"/>
</dbReference>
<evidence type="ECO:0000313" key="3">
    <source>
        <dbReference type="Proteomes" id="UP001596052"/>
    </source>
</evidence>
<evidence type="ECO:0000256" key="1">
    <source>
        <dbReference type="SAM" id="SignalP"/>
    </source>
</evidence>
<reference evidence="3" key="1">
    <citation type="journal article" date="2019" name="Int. J. Syst. Evol. Microbiol.">
        <title>The Global Catalogue of Microorganisms (GCM) 10K type strain sequencing project: providing services to taxonomists for standard genome sequencing and annotation.</title>
        <authorList>
            <consortium name="The Broad Institute Genomics Platform"/>
            <consortium name="The Broad Institute Genome Sequencing Center for Infectious Disease"/>
            <person name="Wu L."/>
            <person name="Ma J."/>
        </authorList>
    </citation>
    <scope>NUCLEOTIDE SEQUENCE [LARGE SCALE GENOMIC DNA]</scope>
    <source>
        <strain evidence="3">CGMCC 4.1469</strain>
    </source>
</reference>